<comment type="caution">
    <text evidence="1">The sequence shown here is derived from an EMBL/GenBank/DDBJ whole genome shotgun (WGS) entry which is preliminary data.</text>
</comment>
<organism evidence="1">
    <name type="scientific">Acinetobacter baumannii</name>
    <dbReference type="NCBI Taxonomy" id="470"/>
    <lineage>
        <taxon>Bacteria</taxon>
        <taxon>Pseudomonadati</taxon>
        <taxon>Pseudomonadota</taxon>
        <taxon>Gammaproteobacteria</taxon>
        <taxon>Moraxellales</taxon>
        <taxon>Moraxellaceae</taxon>
        <taxon>Acinetobacter</taxon>
        <taxon>Acinetobacter calcoaceticus/baumannii complex</taxon>
    </lineage>
</organism>
<reference evidence="1" key="1">
    <citation type="submission" date="2020-02" db="EMBL/GenBank/DDBJ databases">
        <title>Whole genome shot-gun sequencing of clinical Carbapenem resistant A. baumannii.</title>
        <authorList>
            <person name="Veeraraghavan B."/>
            <person name="Mathur P."/>
            <person name="Vijayakumar S."/>
            <person name="Vasudevan K."/>
            <person name="Lincy M."/>
            <person name="Kirubananthan A."/>
        </authorList>
    </citation>
    <scope>NUCLEOTIDE SEQUENCE</scope>
    <source>
        <strain evidence="1">SP2442</strain>
    </source>
</reference>
<protein>
    <submittedName>
        <fullName evidence="1">Uncharacterized protein</fullName>
    </submittedName>
</protein>
<feature type="non-terminal residue" evidence="1">
    <location>
        <position position="180"/>
    </location>
</feature>
<dbReference type="AlphaFoldDB" id="A0A6B2PVK9"/>
<proteinExistence type="predicted"/>
<dbReference type="EMBL" id="JAAGTG010000077">
    <property type="protein sequence ID" value="NDX16558.1"/>
    <property type="molecule type" value="Genomic_DNA"/>
</dbReference>
<sequence>MSDVTFQHPEYVKNLPYWQKLDDVCEGEDAVKAKCEKYLPMPNAHDKSPANKSAYEAYLTRAVFYEVTGTTSNSLVGAAFATDPSFKFPPELAHLERNANGAGISAYQLAQNGIRHLLKHYRCALYVDYPDVPPARNLAEFKAQKAYPMIHLLNAIDVVNWDSVMVDNQKKLCLVVIREF</sequence>
<gene>
    <name evidence="1" type="ORF">G3N07_18285</name>
</gene>
<name>A0A6B2PVK9_ACIBA</name>
<accession>A0A6B2PVK9</accession>
<evidence type="ECO:0000313" key="1">
    <source>
        <dbReference type="EMBL" id="NDX16558.1"/>
    </source>
</evidence>